<keyword evidence="4" id="KW-1185">Reference proteome</keyword>
<keyword evidence="2" id="KW-0732">Signal</keyword>
<sequence length="111" mass="12356">MRDLVRLLSCTAHSILLCFFMLSANHLSIGDNNCSDLTLPSHSMWPSSPITHPCCPEDRQGLKRKAIDVRSDLSAGSRSRQERMPAGAGTRQQHRRTVQIADTRRSTPGSR</sequence>
<feature type="signal peptide" evidence="2">
    <location>
        <begin position="1"/>
        <end position="30"/>
    </location>
</feature>
<name>A0AAE0I355_9PEZI</name>
<comment type="caution">
    <text evidence="3">The sequence shown here is derived from an EMBL/GenBank/DDBJ whole genome shotgun (WGS) entry which is preliminary data.</text>
</comment>
<dbReference type="AlphaFoldDB" id="A0AAE0I355"/>
<evidence type="ECO:0000313" key="3">
    <source>
        <dbReference type="EMBL" id="KAK3317739.1"/>
    </source>
</evidence>
<dbReference type="Proteomes" id="UP001286456">
    <property type="component" value="Unassembled WGS sequence"/>
</dbReference>
<dbReference type="EMBL" id="JAUEPO010000007">
    <property type="protein sequence ID" value="KAK3317739.1"/>
    <property type="molecule type" value="Genomic_DNA"/>
</dbReference>
<feature type="chain" id="PRO_5041903729" evidence="2">
    <location>
        <begin position="31"/>
        <end position="111"/>
    </location>
</feature>
<feature type="region of interest" description="Disordered" evidence="1">
    <location>
        <begin position="70"/>
        <end position="111"/>
    </location>
</feature>
<protein>
    <submittedName>
        <fullName evidence="3">Uncharacterized protein</fullName>
    </submittedName>
</protein>
<organism evidence="3 4">
    <name type="scientific">Cercophora scortea</name>
    <dbReference type="NCBI Taxonomy" id="314031"/>
    <lineage>
        <taxon>Eukaryota</taxon>
        <taxon>Fungi</taxon>
        <taxon>Dikarya</taxon>
        <taxon>Ascomycota</taxon>
        <taxon>Pezizomycotina</taxon>
        <taxon>Sordariomycetes</taxon>
        <taxon>Sordariomycetidae</taxon>
        <taxon>Sordariales</taxon>
        <taxon>Lasiosphaeriaceae</taxon>
        <taxon>Cercophora</taxon>
    </lineage>
</organism>
<reference evidence="3" key="1">
    <citation type="journal article" date="2023" name="Mol. Phylogenet. Evol.">
        <title>Genome-scale phylogeny and comparative genomics of the fungal order Sordariales.</title>
        <authorList>
            <person name="Hensen N."/>
            <person name="Bonometti L."/>
            <person name="Westerberg I."/>
            <person name="Brannstrom I.O."/>
            <person name="Guillou S."/>
            <person name="Cros-Aarteil S."/>
            <person name="Calhoun S."/>
            <person name="Haridas S."/>
            <person name="Kuo A."/>
            <person name="Mondo S."/>
            <person name="Pangilinan J."/>
            <person name="Riley R."/>
            <person name="LaButti K."/>
            <person name="Andreopoulos B."/>
            <person name="Lipzen A."/>
            <person name="Chen C."/>
            <person name="Yan M."/>
            <person name="Daum C."/>
            <person name="Ng V."/>
            <person name="Clum A."/>
            <person name="Steindorff A."/>
            <person name="Ohm R.A."/>
            <person name="Martin F."/>
            <person name="Silar P."/>
            <person name="Natvig D.O."/>
            <person name="Lalanne C."/>
            <person name="Gautier V."/>
            <person name="Ament-Velasquez S.L."/>
            <person name="Kruys A."/>
            <person name="Hutchinson M.I."/>
            <person name="Powell A.J."/>
            <person name="Barry K."/>
            <person name="Miller A.N."/>
            <person name="Grigoriev I.V."/>
            <person name="Debuchy R."/>
            <person name="Gladieux P."/>
            <person name="Hiltunen Thoren M."/>
            <person name="Johannesson H."/>
        </authorList>
    </citation>
    <scope>NUCLEOTIDE SEQUENCE</scope>
    <source>
        <strain evidence="3">SMH4131-1</strain>
    </source>
</reference>
<accession>A0AAE0I355</accession>
<gene>
    <name evidence="3" type="ORF">B0T19DRAFT_435497</name>
</gene>
<evidence type="ECO:0000256" key="1">
    <source>
        <dbReference type="SAM" id="MobiDB-lite"/>
    </source>
</evidence>
<reference evidence="3" key="2">
    <citation type="submission" date="2023-06" db="EMBL/GenBank/DDBJ databases">
        <authorList>
            <consortium name="Lawrence Berkeley National Laboratory"/>
            <person name="Haridas S."/>
            <person name="Hensen N."/>
            <person name="Bonometti L."/>
            <person name="Westerberg I."/>
            <person name="Brannstrom I.O."/>
            <person name="Guillou S."/>
            <person name="Cros-Aarteil S."/>
            <person name="Calhoun S."/>
            <person name="Kuo A."/>
            <person name="Mondo S."/>
            <person name="Pangilinan J."/>
            <person name="Riley R."/>
            <person name="Labutti K."/>
            <person name="Andreopoulos B."/>
            <person name="Lipzen A."/>
            <person name="Chen C."/>
            <person name="Yanf M."/>
            <person name="Daum C."/>
            <person name="Ng V."/>
            <person name="Clum A."/>
            <person name="Steindorff A."/>
            <person name="Ohm R."/>
            <person name="Martin F."/>
            <person name="Silar P."/>
            <person name="Natvig D."/>
            <person name="Lalanne C."/>
            <person name="Gautier V."/>
            <person name="Ament-Velasquez S.L."/>
            <person name="Kruys A."/>
            <person name="Hutchinson M.I."/>
            <person name="Powell A.J."/>
            <person name="Barry K."/>
            <person name="Miller A.N."/>
            <person name="Grigoriev I.V."/>
            <person name="Debuchy R."/>
            <person name="Gladieux P."/>
            <person name="Thoren M.H."/>
            <person name="Johannesson H."/>
        </authorList>
    </citation>
    <scope>NUCLEOTIDE SEQUENCE</scope>
    <source>
        <strain evidence="3">SMH4131-1</strain>
    </source>
</reference>
<evidence type="ECO:0000313" key="4">
    <source>
        <dbReference type="Proteomes" id="UP001286456"/>
    </source>
</evidence>
<proteinExistence type="predicted"/>
<evidence type="ECO:0000256" key="2">
    <source>
        <dbReference type="SAM" id="SignalP"/>
    </source>
</evidence>